<feature type="binding site" evidence="5">
    <location>
        <begin position="220"/>
        <end position="227"/>
    </location>
    <ligand>
        <name>ATP</name>
        <dbReference type="ChEBI" id="CHEBI:30616"/>
    </ligand>
</feature>
<dbReference type="GO" id="GO:0000725">
    <property type="term" value="P:recombinational repair"/>
    <property type="evidence" value="ECO:0007669"/>
    <property type="project" value="TreeGrafter"/>
</dbReference>
<evidence type="ECO:0000256" key="6">
    <source>
        <dbReference type="SAM" id="Coils"/>
    </source>
</evidence>
<keyword evidence="4 5" id="KW-0067">ATP-binding</keyword>
<dbReference type="PANTHER" id="PTHR11070">
    <property type="entry name" value="UVRD / RECB / PCRA DNA HELICASE FAMILY MEMBER"/>
    <property type="match status" value="1"/>
</dbReference>
<dbReference type="EMBL" id="PVXQ01000007">
    <property type="protein sequence ID" value="PRR83390.1"/>
    <property type="molecule type" value="Genomic_DNA"/>
</dbReference>
<dbReference type="SUPFAM" id="SSF52540">
    <property type="entry name" value="P-loop containing nucleoside triphosphate hydrolases"/>
    <property type="match status" value="1"/>
</dbReference>
<dbReference type="GO" id="GO:0005524">
    <property type="term" value="F:ATP binding"/>
    <property type="evidence" value="ECO:0007669"/>
    <property type="project" value="UniProtKB-UniRule"/>
</dbReference>
<evidence type="ECO:0000313" key="9">
    <source>
        <dbReference type="Proteomes" id="UP000239471"/>
    </source>
</evidence>
<evidence type="ECO:0000256" key="2">
    <source>
        <dbReference type="ARBA" id="ARBA00022801"/>
    </source>
</evidence>
<dbReference type="InterPro" id="IPR027785">
    <property type="entry name" value="UvrD-like_helicase_C"/>
</dbReference>
<reference evidence="8 9" key="1">
    <citation type="submission" date="2018-03" db="EMBL/GenBank/DDBJ databases">
        <title>Genome sequence of Clostridium vincentii DSM 10228.</title>
        <authorList>
            <person name="Poehlein A."/>
            <person name="Daniel R."/>
        </authorList>
    </citation>
    <scope>NUCLEOTIDE SEQUENCE [LARGE SCALE GENOMIC DNA]</scope>
    <source>
        <strain evidence="8 9">DSM 10228</strain>
    </source>
</reference>
<dbReference type="NCBIfam" id="NF041464">
    <property type="entry name" value="HelD_BACSU"/>
    <property type="match status" value="1"/>
</dbReference>
<dbReference type="GO" id="GO:0043138">
    <property type="term" value="F:3'-5' DNA helicase activity"/>
    <property type="evidence" value="ECO:0007669"/>
    <property type="project" value="TreeGrafter"/>
</dbReference>
<dbReference type="EC" id="3.6.4.12" evidence="8"/>
<sequence length="764" mass="88744">MKKNMREEKEILIEKRELIKEEIQEKQSNINAIEQKVKNISRESGGGYSEEKETTDKVYEVLTREITSYEDVLKEPYFGRVDFREHRGLEESIYIGKKGISNVKKGEEVVVDWRAPVADLYYSGTGGEAFYKAPNRIIEGELSLKRKFLFNDEEIEKVFDEGINELMINGEAGQGLIDELLKVNLEESRGKKLREVVATIQKEQNEIIRWPKNLPIIVQGSAGSGKTTIALHRLAYLIYRYRETMEGKDILVLAPNKLFLDYISDILPSLGASQVEQDTFEELVLSKLKIKSKIYNKDEKLKSIMEEKDEDKKKLIVDSSEIKGKLIYKAMIDRYITLVESKELDIEDIIVANEVLFSKKEILRLYLKDLKSYPINKRKDEIKRYLNLKIKERVNVLLYKTDLQWDIKIKEVRLSGEDSKERREALIAVYDERDKIKNDISKNAKKQLNLYFKNWRGIGSKDIYYNFFNDEELFSIATDNEIPDDLYKFMRDEFNENYENNIIDEDDLPTLLYIRIILEGIAESEKFEHIVVDEAQDYSPFQVFLVNMIAKRNSLTLVGDLAQGIYYYKGIKTWDDITLGLFNGEATYVQLTQSYRSTVEIIELAQGALNAQNLGLKNAKPVLRHGEKPYIKKVSHEDEYPKTIDEIIDEVKNKEKSTVAIITKNSEEALILDKILKKKSKYSFELIKGKEKEVQKELIIIPSYLTKGLEFDATIIFNPSTETYGDNLLDQRLLYVSLTRALHLEYVIEKDNITTLLEPYNVKG</sequence>
<gene>
    <name evidence="8" type="primary">helD_2</name>
    <name evidence="8" type="ORF">CLVI_09370</name>
</gene>
<feature type="coiled-coil region" evidence="6">
    <location>
        <begin position="2"/>
        <end position="43"/>
    </location>
</feature>
<dbReference type="Proteomes" id="UP000239471">
    <property type="component" value="Unassembled WGS sequence"/>
</dbReference>
<dbReference type="InterPro" id="IPR048228">
    <property type="entry name" value="HelD_bacillota"/>
</dbReference>
<evidence type="ECO:0000259" key="7">
    <source>
        <dbReference type="PROSITE" id="PS51198"/>
    </source>
</evidence>
<dbReference type="InterPro" id="IPR014016">
    <property type="entry name" value="UvrD-like_ATP-bd"/>
</dbReference>
<evidence type="ECO:0000256" key="1">
    <source>
        <dbReference type="ARBA" id="ARBA00022741"/>
    </source>
</evidence>
<evidence type="ECO:0000256" key="4">
    <source>
        <dbReference type="ARBA" id="ARBA00022840"/>
    </source>
</evidence>
<keyword evidence="3 5" id="KW-0347">Helicase</keyword>
<dbReference type="PANTHER" id="PTHR11070:SF17">
    <property type="entry name" value="DNA HELICASE IV"/>
    <property type="match status" value="1"/>
</dbReference>
<name>A0A2T0BHM0_9CLOT</name>
<keyword evidence="2 5" id="KW-0378">Hydrolase</keyword>
<dbReference type="GO" id="GO:0003677">
    <property type="term" value="F:DNA binding"/>
    <property type="evidence" value="ECO:0007669"/>
    <property type="project" value="InterPro"/>
</dbReference>
<keyword evidence="6" id="KW-0175">Coiled coil</keyword>
<dbReference type="Pfam" id="PF13538">
    <property type="entry name" value="UvrD_C_2"/>
    <property type="match status" value="1"/>
</dbReference>
<dbReference type="InterPro" id="IPR027417">
    <property type="entry name" value="P-loop_NTPase"/>
</dbReference>
<organism evidence="8 9">
    <name type="scientific">Clostridium vincentii</name>
    <dbReference type="NCBI Taxonomy" id="52704"/>
    <lineage>
        <taxon>Bacteria</taxon>
        <taxon>Bacillati</taxon>
        <taxon>Bacillota</taxon>
        <taxon>Clostridia</taxon>
        <taxon>Eubacteriales</taxon>
        <taxon>Clostridiaceae</taxon>
        <taxon>Clostridium</taxon>
    </lineage>
</organism>
<dbReference type="PROSITE" id="PS51198">
    <property type="entry name" value="UVRD_HELICASE_ATP_BIND"/>
    <property type="match status" value="1"/>
</dbReference>
<dbReference type="GO" id="GO:0005829">
    <property type="term" value="C:cytosol"/>
    <property type="evidence" value="ECO:0007669"/>
    <property type="project" value="TreeGrafter"/>
</dbReference>
<accession>A0A2T0BHM0</accession>
<dbReference type="OrthoDB" id="9787585at2"/>
<dbReference type="AlphaFoldDB" id="A0A2T0BHM0"/>
<evidence type="ECO:0000256" key="5">
    <source>
        <dbReference type="PROSITE-ProRule" id="PRU00560"/>
    </source>
</evidence>
<dbReference type="GO" id="GO:0016787">
    <property type="term" value="F:hydrolase activity"/>
    <property type="evidence" value="ECO:0007669"/>
    <property type="project" value="UniProtKB-UniRule"/>
</dbReference>
<feature type="domain" description="UvrD-like helicase ATP-binding" evidence="7">
    <location>
        <begin position="199"/>
        <end position="598"/>
    </location>
</feature>
<evidence type="ECO:0000313" key="8">
    <source>
        <dbReference type="EMBL" id="PRR83390.1"/>
    </source>
</evidence>
<keyword evidence="1 5" id="KW-0547">Nucleotide-binding</keyword>
<keyword evidence="9" id="KW-1185">Reference proteome</keyword>
<protein>
    <submittedName>
        <fullName evidence="8">Helicase IV</fullName>
        <ecNumber evidence="8">3.6.4.12</ecNumber>
    </submittedName>
</protein>
<dbReference type="Gene3D" id="3.40.50.300">
    <property type="entry name" value="P-loop containing nucleotide triphosphate hydrolases"/>
    <property type="match status" value="3"/>
</dbReference>
<dbReference type="Pfam" id="PF00580">
    <property type="entry name" value="UvrD-helicase"/>
    <property type="match status" value="1"/>
</dbReference>
<proteinExistence type="predicted"/>
<evidence type="ECO:0000256" key="3">
    <source>
        <dbReference type="ARBA" id="ARBA00022806"/>
    </source>
</evidence>
<dbReference type="InterPro" id="IPR000212">
    <property type="entry name" value="DNA_helicase_UvrD/REP"/>
</dbReference>
<comment type="caution">
    <text evidence="8">The sequence shown here is derived from an EMBL/GenBank/DDBJ whole genome shotgun (WGS) entry which is preliminary data.</text>
</comment>
<dbReference type="RefSeq" id="WP_106058963.1">
    <property type="nucleotide sequence ID" value="NZ_PVXQ01000007.1"/>
</dbReference>